<dbReference type="InterPro" id="IPR005115">
    <property type="entry name" value="Gly_transporter"/>
</dbReference>
<keyword evidence="3" id="KW-1003">Cell membrane</keyword>
<dbReference type="GO" id="GO:0005886">
    <property type="term" value="C:plasma membrane"/>
    <property type="evidence" value="ECO:0007669"/>
    <property type="project" value="UniProtKB-SubCell"/>
</dbReference>
<evidence type="ECO:0000256" key="1">
    <source>
        <dbReference type="ARBA" id="ARBA00004651"/>
    </source>
</evidence>
<keyword evidence="6 7" id="KW-0472">Membrane</keyword>
<proteinExistence type="inferred from homology"/>
<dbReference type="PATRIC" id="fig|1121448.10.peg.1124"/>
<name>T2GA38_MEGG1</name>
<evidence type="ECO:0000313" key="9">
    <source>
        <dbReference type="EMBL" id="AGW12991.1"/>
    </source>
</evidence>
<feature type="transmembrane region" description="Helical" evidence="7">
    <location>
        <begin position="120"/>
        <end position="140"/>
    </location>
</feature>
<evidence type="ECO:0000256" key="2">
    <source>
        <dbReference type="ARBA" id="ARBA00008193"/>
    </source>
</evidence>
<dbReference type="EMBL" id="CP006585">
    <property type="protein sequence ID" value="AGW12991.1"/>
    <property type="molecule type" value="Genomic_DNA"/>
</dbReference>
<dbReference type="eggNOG" id="COG2860">
    <property type="taxonomic scope" value="Bacteria"/>
</dbReference>
<keyword evidence="4 7" id="KW-0812">Transmembrane</keyword>
<reference evidence="10" key="2">
    <citation type="submission" date="2013-07" db="EMBL/GenBank/DDBJ databases">
        <authorList>
            <person name="Morais-Silva F.O."/>
            <person name="Rezende A.M."/>
            <person name="Pimentel C."/>
            <person name="Resende D.M."/>
            <person name="Santos C.I."/>
            <person name="Clemente C."/>
            <person name="de Oliveira L.M."/>
            <person name="da Silva S.M."/>
            <person name="Costa D.A."/>
            <person name="Varela-Raposo A."/>
            <person name="Horacio E.C.A."/>
            <person name="Matos M."/>
            <person name="Flores O."/>
            <person name="Ruiz J.C."/>
            <person name="Rodrigues-Pousada C."/>
        </authorList>
    </citation>
    <scope>NUCLEOTIDE SEQUENCE [LARGE SCALE GENOMIC DNA]</scope>
    <source>
        <strain evidence="10">ATCC 19364 / DSM 1382 / NCIMB 9332 / VKM B-1759</strain>
    </source>
</reference>
<evidence type="ECO:0000313" key="10">
    <source>
        <dbReference type="Proteomes" id="UP000016587"/>
    </source>
</evidence>
<feature type="domain" description="Glycine transporter" evidence="8">
    <location>
        <begin position="8"/>
        <end position="76"/>
    </location>
</feature>
<evidence type="ECO:0000256" key="3">
    <source>
        <dbReference type="ARBA" id="ARBA00022475"/>
    </source>
</evidence>
<evidence type="ECO:0000256" key="4">
    <source>
        <dbReference type="ARBA" id="ARBA00022692"/>
    </source>
</evidence>
<dbReference type="HOGENOM" id="CLU_064906_2_1_7"/>
<evidence type="ECO:0000256" key="6">
    <source>
        <dbReference type="ARBA" id="ARBA00023136"/>
    </source>
</evidence>
<reference evidence="9 10" key="1">
    <citation type="journal article" date="2013" name="J. Bacteriol.">
        <title>Roles of HynAB and Ech, the only two hydrogenases found in the model sulfate reducer Desulfovibrio gigas.</title>
        <authorList>
            <person name="Morais-Silva F.O."/>
            <person name="Santos C.I."/>
            <person name="Rodrigues R."/>
            <person name="Pereira I.A."/>
            <person name="Rodrigues-Pousada C."/>
        </authorList>
    </citation>
    <scope>NUCLEOTIDE SEQUENCE [LARGE SCALE GENOMIC DNA]</scope>
    <source>
        <strain evidence="10">ATCC 19364 / DSM 1382 / NCIMB 9332 / VKM B-1759</strain>
    </source>
</reference>
<feature type="transmembrane region" description="Helical" evidence="7">
    <location>
        <begin position="32"/>
        <end position="49"/>
    </location>
</feature>
<evidence type="ECO:0000256" key="7">
    <source>
        <dbReference type="SAM" id="Phobius"/>
    </source>
</evidence>
<dbReference type="KEGG" id="dgg:DGI_1124"/>
<feature type="transmembrane region" description="Helical" evidence="7">
    <location>
        <begin position="147"/>
        <end position="167"/>
    </location>
</feature>
<accession>T2GA38</accession>
<feature type="transmembrane region" description="Helical" evidence="7">
    <location>
        <begin position="92"/>
        <end position="114"/>
    </location>
</feature>
<organism evidence="9 10">
    <name type="scientific">Megalodesulfovibrio gigas (strain ATCC 19364 / DSM 1382 / NCIMB 9332 / VKM B-1759)</name>
    <name type="common">Desulfovibrio gigas</name>
    <dbReference type="NCBI Taxonomy" id="1121448"/>
    <lineage>
        <taxon>Bacteria</taxon>
        <taxon>Pseudomonadati</taxon>
        <taxon>Thermodesulfobacteriota</taxon>
        <taxon>Desulfovibrionia</taxon>
        <taxon>Desulfovibrionales</taxon>
        <taxon>Desulfovibrionaceae</taxon>
        <taxon>Megalodesulfovibrio</taxon>
    </lineage>
</organism>
<keyword evidence="5 7" id="KW-1133">Transmembrane helix</keyword>
<feature type="transmembrane region" description="Helical" evidence="7">
    <location>
        <begin position="173"/>
        <end position="194"/>
    </location>
</feature>
<dbReference type="PANTHER" id="PTHR30506:SF3">
    <property type="entry name" value="UPF0126 INNER MEMBRANE PROTEIN YADS-RELATED"/>
    <property type="match status" value="1"/>
</dbReference>
<protein>
    <recommendedName>
        <fullName evidence="8">Glycine transporter domain-containing protein</fullName>
    </recommendedName>
</protein>
<sequence length="206" mass="22151">MYALPLYIASLVGSIAFALSGFLAGVRKDLDLMGLFILAFITANGGGVIRDVLLSRPVALMQDAEPFFIAGGVLLVASMLRLHRLQQLETRWYVVVSDSIGLVAFGVTGAMIGMEAQTHFFGVLSLSLLTAVGGGVLRDILVNEKPVVLHSGFYGTVALVQGGVLFVLQQAHWLTPASLLLVACAALALRLVAFTRRWSIPKLRWE</sequence>
<dbReference type="Proteomes" id="UP000016587">
    <property type="component" value="Chromosome"/>
</dbReference>
<feature type="transmembrane region" description="Helical" evidence="7">
    <location>
        <begin position="64"/>
        <end position="80"/>
    </location>
</feature>
<comment type="similarity">
    <text evidence="2">Belongs to the UPF0126 family.</text>
</comment>
<evidence type="ECO:0000256" key="5">
    <source>
        <dbReference type="ARBA" id="ARBA00022989"/>
    </source>
</evidence>
<dbReference type="Pfam" id="PF03458">
    <property type="entry name" value="Gly_transporter"/>
    <property type="match status" value="2"/>
</dbReference>
<comment type="subcellular location">
    <subcellularLocation>
        <location evidence="1">Cell membrane</location>
        <topology evidence="1">Multi-pass membrane protein</topology>
    </subcellularLocation>
</comment>
<keyword evidence="10" id="KW-1185">Reference proteome</keyword>
<feature type="transmembrane region" description="Helical" evidence="7">
    <location>
        <begin position="6"/>
        <end position="25"/>
    </location>
</feature>
<evidence type="ECO:0000259" key="8">
    <source>
        <dbReference type="Pfam" id="PF03458"/>
    </source>
</evidence>
<dbReference type="PANTHER" id="PTHR30506">
    <property type="entry name" value="INNER MEMBRANE PROTEIN"/>
    <property type="match status" value="1"/>
</dbReference>
<feature type="domain" description="Glycine transporter" evidence="8">
    <location>
        <begin position="96"/>
        <end position="169"/>
    </location>
</feature>
<gene>
    <name evidence="9" type="ORF">DGI_1124</name>
</gene>
<dbReference type="AlphaFoldDB" id="T2GA38"/>
<dbReference type="STRING" id="1121448.DGI_1124"/>